<comment type="caution">
    <text evidence="1">The sequence shown here is derived from an EMBL/GenBank/DDBJ whole genome shotgun (WGS) entry which is preliminary data.</text>
</comment>
<evidence type="ECO:0000313" key="1">
    <source>
        <dbReference type="EMBL" id="GFY57607.1"/>
    </source>
</evidence>
<dbReference type="Proteomes" id="UP000886998">
    <property type="component" value="Unassembled WGS sequence"/>
</dbReference>
<dbReference type="EMBL" id="BMAV01011615">
    <property type="protein sequence ID" value="GFY57607.1"/>
    <property type="molecule type" value="Genomic_DNA"/>
</dbReference>
<protein>
    <submittedName>
        <fullName evidence="1">Uncharacterized protein</fullName>
    </submittedName>
</protein>
<name>A0A8X6XP60_9ARAC</name>
<keyword evidence="2" id="KW-1185">Reference proteome</keyword>
<gene>
    <name evidence="1" type="primary">NCL1_30763</name>
    <name evidence="1" type="ORF">TNIN_112871</name>
</gene>
<reference evidence="1" key="1">
    <citation type="submission" date="2020-08" db="EMBL/GenBank/DDBJ databases">
        <title>Multicomponent nature underlies the extraordinary mechanical properties of spider dragline silk.</title>
        <authorList>
            <person name="Kono N."/>
            <person name="Nakamura H."/>
            <person name="Mori M."/>
            <person name="Yoshida Y."/>
            <person name="Ohtoshi R."/>
            <person name="Malay A.D."/>
            <person name="Moran D.A.P."/>
            <person name="Tomita M."/>
            <person name="Numata K."/>
            <person name="Arakawa K."/>
        </authorList>
    </citation>
    <scope>NUCLEOTIDE SEQUENCE</scope>
</reference>
<proteinExistence type="predicted"/>
<dbReference type="OrthoDB" id="8189655at2759"/>
<sequence>MTTRLTRSRNLFSCPHCTLRLSYGVRRQVYSLPVQPPRFIPTTSHSAHCGRLGMEHHVGYYLRWNQQKILLKHNSDFISVMETLHQDIDWSAEFKPSRFNTDDAERSGLTESAVIPENVKSSFDRTKMKLCEIATPWYLNV</sequence>
<organism evidence="1 2">
    <name type="scientific">Trichonephila inaurata madagascariensis</name>
    <dbReference type="NCBI Taxonomy" id="2747483"/>
    <lineage>
        <taxon>Eukaryota</taxon>
        <taxon>Metazoa</taxon>
        <taxon>Ecdysozoa</taxon>
        <taxon>Arthropoda</taxon>
        <taxon>Chelicerata</taxon>
        <taxon>Arachnida</taxon>
        <taxon>Araneae</taxon>
        <taxon>Araneomorphae</taxon>
        <taxon>Entelegynae</taxon>
        <taxon>Araneoidea</taxon>
        <taxon>Nephilidae</taxon>
        <taxon>Trichonephila</taxon>
        <taxon>Trichonephila inaurata</taxon>
    </lineage>
</organism>
<dbReference type="AlphaFoldDB" id="A0A8X6XP60"/>
<accession>A0A8X6XP60</accession>
<evidence type="ECO:0000313" key="2">
    <source>
        <dbReference type="Proteomes" id="UP000886998"/>
    </source>
</evidence>